<organism evidence="3 4">
    <name type="scientific">Fulvitalea axinellae</name>
    <dbReference type="NCBI Taxonomy" id="1182444"/>
    <lineage>
        <taxon>Bacteria</taxon>
        <taxon>Pseudomonadati</taxon>
        <taxon>Bacteroidota</taxon>
        <taxon>Cytophagia</taxon>
        <taxon>Cytophagales</taxon>
        <taxon>Persicobacteraceae</taxon>
        <taxon>Fulvitalea</taxon>
    </lineage>
</organism>
<feature type="region of interest" description="Disordered" evidence="1">
    <location>
        <begin position="70"/>
        <end position="89"/>
    </location>
</feature>
<sequence length="543" mass="61115">MNIRSDKTEENKSQSVSNAVSQGLASSESTFQFVDNRSISVAQRRLRELAGDSPNTQRVVQKQILANNLPLQEPTPIQKKENNTGLPDNLKSGIENLSGYSMDDVKVHYNSNKPAQLHAHAYAQGTDIHLASGQERHLPHEAWHVVQQKQGRVKPTMQMKGKVNVNDDAGLEKEADVMGEIATNWKVHSDSQPKETNASQGAHPVQRVWNKDGDIYRWDRLKDGVEWCTDEAGNMWFEIKDPSLIKVGKQADYETLQGKKKTWSEWNSISVIPVLTAHDTQTAFDGWHDNSRVDWSQATNEWLAQMQENVIRYGIEPLITELLDHLPPEVRRPVFERMGSALGKLRIYNRQEFAVRSYHFAWVEKGGAGSRPYDEIEQEVIGYWKEKVSRYDPKEKILKEIEDVNGGIQGQAMDGYQCINAGGAFPGQGLHLIIHETMHNLAHPGFAESLRKTPLGDEGLNEYFARLATLTLRKHPITEESLAGFIGSPKGGIERSNSSATKALSGRGVYGDLMDQDGYHKIKKNISREELVALAKKYFLNLD</sequence>
<protein>
    <recommendedName>
        <fullName evidence="2">eCIS core domain-containing protein</fullName>
    </recommendedName>
</protein>
<dbReference type="Pfam" id="PF13699">
    <property type="entry name" value="eCIS_core"/>
    <property type="match status" value="1"/>
</dbReference>
<dbReference type="RefSeq" id="WP_338393571.1">
    <property type="nucleotide sequence ID" value="NZ_AP025314.1"/>
</dbReference>
<dbReference type="EMBL" id="AP025314">
    <property type="protein sequence ID" value="BDD08303.1"/>
    <property type="molecule type" value="Genomic_DNA"/>
</dbReference>
<feature type="domain" description="eCIS core" evidence="2">
    <location>
        <begin position="86"/>
        <end position="151"/>
    </location>
</feature>
<accession>A0AAU9CXH0</accession>
<proteinExistence type="predicted"/>
<feature type="compositionally biased region" description="Polar residues" evidence="1">
    <location>
        <begin position="13"/>
        <end position="27"/>
    </location>
</feature>
<dbReference type="KEGG" id="fax:FUAX_07350"/>
<evidence type="ECO:0000256" key="1">
    <source>
        <dbReference type="SAM" id="MobiDB-lite"/>
    </source>
</evidence>
<evidence type="ECO:0000313" key="4">
    <source>
        <dbReference type="Proteomes" id="UP001348817"/>
    </source>
</evidence>
<reference evidence="3 4" key="1">
    <citation type="submission" date="2021-12" db="EMBL/GenBank/DDBJ databases">
        <title>Genome sequencing of bacteria with rrn-lacking chromosome and rrn-plasmid.</title>
        <authorList>
            <person name="Anda M."/>
            <person name="Iwasaki W."/>
        </authorList>
    </citation>
    <scope>NUCLEOTIDE SEQUENCE [LARGE SCALE GENOMIC DNA]</scope>
    <source>
        <strain evidence="3 4">DSM 100852</strain>
    </source>
</reference>
<dbReference type="InterPro" id="IPR025295">
    <property type="entry name" value="eCIS_core_dom"/>
</dbReference>
<feature type="compositionally biased region" description="Basic and acidic residues" evidence="1">
    <location>
        <begin position="1"/>
        <end position="12"/>
    </location>
</feature>
<evidence type="ECO:0000313" key="3">
    <source>
        <dbReference type="EMBL" id="BDD08303.1"/>
    </source>
</evidence>
<name>A0AAU9CXH0_9BACT</name>
<dbReference type="AlphaFoldDB" id="A0AAU9CXH0"/>
<evidence type="ECO:0000259" key="2">
    <source>
        <dbReference type="Pfam" id="PF13699"/>
    </source>
</evidence>
<dbReference type="Proteomes" id="UP001348817">
    <property type="component" value="Chromosome"/>
</dbReference>
<feature type="region of interest" description="Disordered" evidence="1">
    <location>
        <begin position="1"/>
        <end position="27"/>
    </location>
</feature>
<gene>
    <name evidence="3" type="ORF">FUAX_07350</name>
</gene>
<keyword evidence="4" id="KW-1185">Reference proteome</keyword>